<name>A0ABY9T7X5_BREBE</name>
<keyword evidence="8 13" id="KW-0812">Transmembrane</keyword>
<evidence type="ECO:0000256" key="7">
    <source>
        <dbReference type="ARBA" id="ARBA00022475"/>
    </source>
</evidence>
<keyword evidence="7" id="KW-1003">Cell membrane</keyword>
<keyword evidence="15" id="KW-1185">Reference proteome</keyword>
<dbReference type="InterPro" id="IPR048279">
    <property type="entry name" value="MdtK-like"/>
</dbReference>
<proteinExistence type="inferred from homology"/>
<dbReference type="EMBL" id="CP134050">
    <property type="protein sequence ID" value="WNC16195.1"/>
    <property type="molecule type" value="Genomic_DNA"/>
</dbReference>
<feature type="transmembrane region" description="Helical" evidence="13">
    <location>
        <begin position="197"/>
        <end position="221"/>
    </location>
</feature>
<keyword evidence="11 13" id="KW-0472">Membrane</keyword>
<evidence type="ECO:0000256" key="13">
    <source>
        <dbReference type="SAM" id="Phobius"/>
    </source>
</evidence>
<evidence type="ECO:0000256" key="8">
    <source>
        <dbReference type="ARBA" id="ARBA00022692"/>
    </source>
</evidence>
<feature type="transmembrane region" description="Helical" evidence="13">
    <location>
        <begin position="290"/>
        <end position="312"/>
    </location>
</feature>
<feature type="transmembrane region" description="Helical" evidence="13">
    <location>
        <begin position="19"/>
        <end position="40"/>
    </location>
</feature>
<comment type="subcellular location">
    <subcellularLocation>
        <location evidence="2">Cell membrane</location>
        <topology evidence="2">Multi-pass membrane protein</topology>
    </subcellularLocation>
</comment>
<evidence type="ECO:0000256" key="4">
    <source>
        <dbReference type="ARBA" id="ARBA00020268"/>
    </source>
</evidence>
<dbReference type="Proteomes" id="UP001256827">
    <property type="component" value="Chromosome"/>
</dbReference>
<evidence type="ECO:0000256" key="1">
    <source>
        <dbReference type="ARBA" id="ARBA00003408"/>
    </source>
</evidence>
<evidence type="ECO:0000256" key="2">
    <source>
        <dbReference type="ARBA" id="ARBA00004651"/>
    </source>
</evidence>
<keyword evidence="10" id="KW-0406">Ion transport</keyword>
<organism evidence="14 15">
    <name type="scientific">Brevibacillus brevis</name>
    <name type="common">Bacillus brevis</name>
    <dbReference type="NCBI Taxonomy" id="1393"/>
    <lineage>
        <taxon>Bacteria</taxon>
        <taxon>Bacillati</taxon>
        <taxon>Bacillota</taxon>
        <taxon>Bacilli</taxon>
        <taxon>Bacillales</taxon>
        <taxon>Paenibacillaceae</taxon>
        <taxon>Brevibacillus</taxon>
    </lineage>
</organism>
<feature type="transmembrane region" description="Helical" evidence="13">
    <location>
        <begin position="419"/>
        <end position="443"/>
    </location>
</feature>
<evidence type="ECO:0000256" key="10">
    <source>
        <dbReference type="ARBA" id="ARBA00023065"/>
    </source>
</evidence>
<dbReference type="PANTHER" id="PTHR43298:SF2">
    <property type="entry name" value="FMN_FAD EXPORTER YEEO-RELATED"/>
    <property type="match status" value="1"/>
</dbReference>
<feature type="transmembrane region" description="Helical" evidence="13">
    <location>
        <begin position="264"/>
        <end position="284"/>
    </location>
</feature>
<feature type="transmembrane region" description="Helical" evidence="13">
    <location>
        <begin position="52"/>
        <end position="75"/>
    </location>
</feature>
<feature type="transmembrane region" description="Helical" evidence="13">
    <location>
        <begin position="393"/>
        <end position="413"/>
    </location>
</feature>
<dbReference type="InterPro" id="IPR050222">
    <property type="entry name" value="MATE_MdtK"/>
</dbReference>
<keyword evidence="5" id="KW-0813">Transport</keyword>
<dbReference type="CDD" id="cd13137">
    <property type="entry name" value="MATE_NorM_like"/>
    <property type="match status" value="1"/>
</dbReference>
<dbReference type="RefSeq" id="WP_310770624.1">
    <property type="nucleotide sequence ID" value="NZ_CP134050.1"/>
</dbReference>
<dbReference type="Pfam" id="PF01554">
    <property type="entry name" value="MatE"/>
    <property type="match status" value="2"/>
</dbReference>
<dbReference type="PIRSF" id="PIRSF006603">
    <property type="entry name" value="DinF"/>
    <property type="match status" value="1"/>
</dbReference>
<feature type="transmembrane region" description="Helical" evidence="13">
    <location>
        <begin position="138"/>
        <end position="160"/>
    </location>
</feature>
<keyword evidence="9 13" id="KW-1133">Transmembrane helix</keyword>
<evidence type="ECO:0000256" key="9">
    <source>
        <dbReference type="ARBA" id="ARBA00022989"/>
    </source>
</evidence>
<dbReference type="NCBIfam" id="TIGR00797">
    <property type="entry name" value="matE"/>
    <property type="match status" value="1"/>
</dbReference>
<gene>
    <name evidence="14" type="ORF">RGB73_07725</name>
</gene>
<evidence type="ECO:0000313" key="14">
    <source>
        <dbReference type="EMBL" id="WNC16195.1"/>
    </source>
</evidence>
<evidence type="ECO:0000256" key="5">
    <source>
        <dbReference type="ARBA" id="ARBA00022448"/>
    </source>
</evidence>
<sequence length="461" mass="49572">MASLVCAEAELTARKQIGLILSLAIPAMMEQILHTLVGFVDLLFVSSLGSTAIAAVGVANAMILVSMAIFMAVGVSASSYITQSIGAGKTKAASAYARQAITLAAGLGVLFGLAAFFFAEPIMLVMGAEPQVMGEAVVYFRIAGGPSVFFAMMVILGSILRSTGDTRTPMKVSLYINLVHIALDYVFIFGLGPFAGWGIAGAAWATVTVRIVGAFALLGAVHRSPLTIWTGLRRRDWIGARARQIIQRSLPVIAEKMIMRFGVLLYYGAIIRIGTKAYAAHMIASNLESLMILAGAGFEVAATVLVGQYLGAKRTRDAYSFGLLNMWLGLGLMSVFGAGLYVCAPMVAGIFTQDPEIVRYVVIALTFMAMYQPPLALLIVLRGALQGAGDTKAPMYATAVGMWLVRLVGVYFFGFQLEMGLAGVWLSIFFDVTVRGIFLLYLFRKRFANISRLEGWKQQNE</sequence>
<evidence type="ECO:0000256" key="6">
    <source>
        <dbReference type="ARBA" id="ARBA00022449"/>
    </source>
</evidence>
<reference evidence="14 15" key="1">
    <citation type="submission" date="2023-09" db="EMBL/GenBank/DDBJ databases">
        <title>Complete Genome and Methylome dissection of Bacillus brevis NEB573 original source of BbsI restriction endonuclease.</title>
        <authorList>
            <person name="Fomenkov A."/>
            <person name="Roberts R.D."/>
        </authorList>
    </citation>
    <scope>NUCLEOTIDE SEQUENCE [LARGE SCALE GENOMIC DNA]</scope>
    <source>
        <strain evidence="14 15">NEB573</strain>
    </source>
</reference>
<comment type="function">
    <text evidence="1">Multidrug efflux pump.</text>
</comment>
<feature type="transmembrane region" description="Helical" evidence="13">
    <location>
        <begin position="357"/>
        <end position="381"/>
    </location>
</feature>
<evidence type="ECO:0000313" key="15">
    <source>
        <dbReference type="Proteomes" id="UP001256827"/>
    </source>
</evidence>
<dbReference type="InterPro" id="IPR002528">
    <property type="entry name" value="MATE_fam"/>
</dbReference>
<comment type="similarity">
    <text evidence="3">Belongs to the multi antimicrobial extrusion (MATE) (TC 2.A.66.1) family.</text>
</comment>
<accession>A0ABY9T7X5</accession>
<feature type="transmembrane region" description="Helical" evidence="13">
    <location>
        <begin position="324"/>
        <end position="351"/>
    </location>
</feature>
<dbReference type="PANTHER" id="PTHR43298">
    <property type="entry name" value="MULTIDRUG RESISTANCE PROTEIN NORM-RELATED"/>
    <property type="match status" value="1"/>
</dbReference>
<keyword evidence="6" id="KW-0050">Antiport</keyword>
<evidence type="ECO:0000256" key="12">
    <source>
        <dbReference type="ARBA" id="ARBA00031636"/>
    </source>
</evidence>
<feature type="transmembrane region" description="Helical" evidence="13">
    <location>
        <begin position="96"/>
        <end position="118"/>
    </location>
</feature>
<evidence type="ECO:0000256" key="3">
    <source>
        <dbReference type="ARBA" id="ARBA00010199"/>
    </source>
</evidence>
<evidence type="ECO:0000256" key="11">
    <source>
        <dbReference type="ARBA" id="ARBA00023136"/>
    </source>
</evidence>
<feature type="transmembrane region" description="Helical" evidence="13">
    <location>
        <begin position="172"/>
        <end position="191"/>
    </location>
</feature>
<protein>
    <recommendedName>
        <fullName evidence="4">Probable multidrug resistance protein NorM</fullName>
    </recommendedName>
    <alternativeName>
        <fullName evidence="12">Multidrug-efflux transporter</fullName>
    </alternativeName>
</protein>